<proteinExistence type="predicted"/>
<keyword evidence="3" id="KW-1185">Reference proteome</keyword>
<evidence type="ECO:0000256" key="1">
    <source>
        <dbReference type="SAM" id="MobiDB-lite"/>
    </source>
</evidence>
<organism evidence="2 3">
    <name type="scientific">Pleurodeles waltl</name>
    <name type="common">Iberian ribbed newt</name>
    <dbReference type="NCBI Taxonomy" id="8319"/>
    <lineage>
        <taxon>Eukaryota</taxon>
        <taxon>Metazoa</taxon>
        <taxon>Chordata</taxon>
        <taxon>Craniata</taxon>
        <taxon>Vertebrata</taxon>
        <taxon>Euteleostomi</taxon>
        <taxon>Amphibia</taxon>
        <taxon>Batrachia</taxon>
        <taxon>Caudata</taxon>
        <taxon>Salamandroidea</taxon>
        <taxon>Salamandridae</taxon>
        <taxon>Pleurodelinae</taxon>
        <taxon>Pleurodeles</taxon>
    </lineage>
</organism>
<comment type="caution">
    <text evidence="2">The sequence shown here is derived from an EMBL/GenBank/DDBJ whole genome shotgun (WGS) entry which is preliminary data.</text>
</comment>
<name>A0AAV7VTA7_PLEWA</name>
<accession>A0AAV7VTA7</accession>
<dbReference type="Proteomes" id="UP001066276">
    <property type="component" value="Chromosome 2_1"/>
</dbReference>
<dbReference type="AlphaFoldDB" id="A0AAV7VTA7"/>
<reference evidence="2" key="1">
    <citation type="journal article" date="2022" name="bioRxiv">
        <title>Sequencing and chromosome-scale assembly of the giantPleurodeles waltlgenome.</title>
        <authorList>
            <person name="Brown T."/>
            <person name="Elewa A."/>
            <person name="Iarovenko S."/>
            <person name="Subramanian E."/>
            <person name="Araus A.J."/>
            <person name="Petzold A."/>
            <person name="Susuki M."/>
            <person name="Suzuki K.-i.T."/>
            <person name="Hayashi T."/>
            <person name="Toyoda A."/>
            <person name="Oliveira C."/>
            <person name="Osipova E."/>
            <person name="Leigh N.D."/>
            <person name="Simon A."/>
            <person name="Yun M.H."/>
        </authorList>
    </citation>
    <scope>NUCLEOTIDE SEQUENCE</scope>
    <source>
        <strain evidence="2">20211129_DDA</strain>
        <tissue evidence="2">Liver</tissue>
    </source>
</reference>
<dbReference type="EMBL" id="JANPWB010000003">
    <property type="protein sequence ID" value="KAJ1203546.1"/>
    <property type="molecule type" value="Genomic_DNA"/>
</dbReference>
<evidence type="ECO:0000313" key="3">
    <source>
        <dbReference type="Proteomes" id="UP001066276"/>
    </source>
</evidence>
<feature type="region of interest" description="Disordered" evidence="1">
    <location>
        <begin position="74"/>
        <end position="109"/>
    </location>
</feature>
<sequence>MQCRYRGRGVQVGTADVAGSGRSRCINKMTSASQAAGWSGTMSLLPLSRLPGARSAPRSACCVGLSEIQPCRAESAASREQQLRHRWRRTAAAGPPVSLRARGRDKTLR</sequence>
<evidence type="ECO:0000313" key="2">
    <source>
        <dbReference type="EMBL" id="KAJ1203546.1"/>
    </source>
</evidence>
<gene>
    <name evidence="2" type="ORF">NDU88_007331</name>
</gene>
<protein>
    <submittedName>
        <fullName evidence="2">Uncharacterized protein</fullName>
    </submittedName>
</protein>